<organism evidence="2">
    <name type="scientific">Medicago truncatula</name>
    <name type="common">Barrel medic</name>
    <name type="synonym">Medicago tribuloides</name>
    <dbReference type="NCBI Taxonomy" id="3880"/>
    <lineage>
        <taxon>Eukaryota</taxon>
        <taxon>Viridiplantae</taxon>
        <taxon>Streptophyta</taxon>
        <taxon>Embryophyta</taxon>
        <taxon>Tracheophyta</taxon>
        <taxon>Spermatophyta</taxon>
        <taxon>Magnoliopsida</taxon>
        <taxon>eudicotyledons</taxon>
        <taxon>Gunneridae</taxon>
        <taxon>Pentapetalae</taxon>
        <taxon>rosids</taxon>
        <taxon>fabids</taxon>
        <taxon>Fabales</taxon>
        <taxon>Fabaceae</taxon>
        <taxon>Papilionoideae</taxon>
        <taxon>50 kb inversion clade</taxon>
        <taxon>NPAAA clade</taxon>
        <taxon>Hologalegina</taxon>
        <taxon>IRL clade</taxon>
        <taxon>Trifolieae</taxon>
        <taxon>Medicago</taxon>
    </lineage>
</organism>
<dbReference type="AlphaFoldDB" id="A0A396HQD1"/>
<feature type="region of interest" description="Disordered" evidence="1">
    <location>
        <begin position="1"/>
        <end position="21"/>
    </location>
</feature>
<accession>A0A396HQD1</accession>
<sequence>MVSLFSQPFGSSSSSSPSLPLRKCNTLKLKPFTVFSSSQQPFPPFLPKEIHSIKDPFARKFAMRIQRLPVPSAKSDSRGT</sequence>
<evidence type="ECO:0000313" key="2">
    <source>
        <dbReference type="EMBL" id="RHN55556.1"/>
    </source>
</evidence>
<dbReference type="EMBL" id="PSQE01000005">
    <property type="protein sequence ID" value="RHN55556.1"/>
    <property type="molecule type" value="Genomic_DNA"/>
</dbReference>
<reference evidence="2" key="1">
    <citation type="journal article" date="2018" name="Nat. Plants">
        <title>Whole-genome landscape of Medicago truncatula symbiotic genes.</title>
        <authorList>
            <person name="Pecrix Y."/>
            <person name="Gamas P."/>
            <person name="Carrere S."/>
        </authorList>
    </citation>
    <scope>NUCLEOTIDE SEQUENCE</scope>
    <source>
        <tissue evidence="2">Leaves</tissue>
    </source>
</reference>
<name>A0A396HQD1_MEDTR</name>
<gene>
    <name evidence="2" type="ORF">MtrunA17_Chr5g0419141</name>
</gene>
<dbReference type="Gramene" id="rna30757">
    <property type="protein sequence ID" value="RHN55556.1"/>
    <property type="gene ID" value="gene30757"/>
</dbReference>
<evidence type="ECO:0000256" key="1">
    <source>
        <dbReference type="SAM" id="MobiDB-lite"/>
    </source>
</evidence>
<comment type="caution">
    <text evidence="2">The sequence shown here is derived from an EMBL/GenBank/DDBJ whole genome shotgun (WGS) entry which is preliminary data.</text>
</comment>
<dbReference type="Proteomes" id="UP000265566">
    <property type="component" value="Chromosome 5"/>
</dbReference>
<proteinExistence type="predicted"/>
<protein>
    <submittedName>
        <fullName evidence="2">Uncharacterized protein</fullName>
    </submittedName>
</protein>